<feature type="region of interest" description="Disordered" evidence="1">
    <location>
        <begin position="957"/>
        <end position="1179"/>
    </location>
</feature>
<dbReference type="OrthoDB" id="5424797at2759"/>
<feature type="compositionally biased region" description="Low complexity" evidence="1">
    <location>
        <begin position="1739"/>
        <end position="1753"/>
    </location>
</feature>
<feature type="compositionally biased region" description="Low complexity" evidence="1">
    <location>
        <begin position="39"/>
        <end position="51"/>
    </location>
</feature>
<sequence>MANDGAYNPYQYQPPDYMKNIAGWNQEQHNASATGYPPQSQHQANQVQHQQTAPSGYNPQSQQWRQDYSSYPYQRAAGAQAASYQQEKATEPTSSALSHTTPATSTESSSHHPNYSYLQYSSQKPQQLPHSLSTPAALQQAASHGHRQASAGGWMNGRPESVSSVSSQGRPAEARSASQAASYTAPSAASDGHQGGQNAPTGAQSQAYGGSSYQASTHGTYAAQAAEYPTQANASPHQAPIGSSAAQKPSYQAKASYAPSSSAAQAQYSRTSQLQASTATQHRSPKQPMFQLPDQYLGFGPGSALKPQAAQAQYSNAGQAAYPEKSTTPPVPPPAQQRAQSVKRTTQSAANPTPGPPQREAPSPRSSLQQYQQASQQAAQAQYDQRQHGSQQSQMEQQQYQQQYRQQQSQPQTQQRQGQAQPSQEHQQAQQLNHQRQQAPAHQQQLQYQYSASQATPELQQPAPRADQNRVNLLQNRAETPLSSGSSAGNHYQSTIQPEATLPKREIQSPFQMPRYPTPSHFLERATSRQGTIGVQATNSQTAPVSPLLLNRAPSRSEYQPQGPQNNQTSIAPSALHSQTQRTQQSALQQPVSSVSPHLLEKVPSRPMHNPTSSHDLTSVSPHLLQKVSDHPQVVQRTEEIHQTISPQMLQKNPPPQSSPPPVQEPEGPEQTGPEATSGGDTGLNGDNGTGDNEPPNPQANADILQAAPDNSTAQGSEQIPAAAAGPETNEAPDTRPTVAQKAPRETAPQEGVEGGDPPKKKRAPRKRERKPAAPKVKAAPAIPTGAPAIATAASGQSPFSVPNTTFASIGQPQPSHPQNYPSQPLQQHQQLDQQNQQQQQQQHQQGQDIQQTQPSQPAQVQPSQTSENQQANQQPPTAPPSQPSGPNQQTAPTPQKENIEKPSRSSNPAPATTNVAAEQSNPPGEEVIAREMKEMLSKMMQLSKMNPSAFKAVWDSVKADGPAPGEEGHKGEATQQTGATNQAAASGSAPAPVQQQQNPSQPSQQQPSVASRAAVPQQGVNGPATPHQGNQSGQVVIPPHLALSPPIQAVRSAPHPQQLPASQSQYQPPQAQAPASQAQYQPPQAQAPAPQRPAPVQQGAGPPQAPAYPPQQYQPHYVPQPYQQQHQQQQQQQFQPNYSSFAPPMVPYSNSHQQPAAPVAPPRPPPQAPPAPPQPQVIESIWPTDSIRNLARCCCEHVRARNPHGFDQTIMEALFTVCPTFPILADAIQARGYKIERPELALDLIRETRTHTRVTNNQATSSPVQRMPAQSGPHQGTPNQIGQNQSIQNIGFAARPAVQANASPAGQRQQTTWISTSEKIAYGEGGIGNRAFKPSNPPLTQGTNGSGYRKFSDLDATVDPEPVPRSGDRAESAINRLIAESPKSGRTTTVAGFGSRRGSDPSNDVSMSADGDDDLTIVSENYRKPSLVARFDKPGSLMIRFQFQKKRAAFKKIDLNAQRHAIAEQRATRSRVTIEGPIPAEPPSIGKPRGRPFSKQTNSHTSSPTVLRLQNVSIPVNKRPSARRQSTLEAGTTARQESMEGVDVIAISDDSDTEMADGTPQSRSKAARRLSALENMPRRATRRAVAEIVGDEETAKEDFFAVLPDHKYRKKRAKDSSSSTEPAGEAMSPSQSDELKPKRGPGRPSNAARRAIQDQARRQNQQHQTTPSRRESESPTTMNSTTPNGQSTPNAAPVAPMAPMVPAAPSTAPLVPRMGTFAPAASAQVLAPAHQLATHLPTTTTAHSAPHKTSSTLKPHEKLNLATRLSKSKAARRDGYDPQTVVRDILVVLGRHPTLKPLNAHLHDLSERGYVPKDADLSTLDWDAIEARSPLAKATDDITAEIPADSTLFRSEFRGPLIVNAPPSIPQKSLSTAARIMVPTPQAPNVYTKVQQNRSDGSGQGWSKCEEANPVDSESS</sequence>
<feature type="compositionally biased region" description="Gly residues" evidence="1">
    <location>
        <begin position="680"/>
        <end position="689"/>
    </location>
</feature>
<feature type="compositionally biased region" description="Polar residues" evidence="1">
    <location>
        <begin position="52"/>
        <end position="72"/>
    </location>
</feature>
<feature type="region of interest" description="Disordered" evidence="1">
    <location>
        <begin position="1329"/>
        <end position="1351"/>
    </location>
</feature>
<feature type="compositionally biased region" description="Polar residues" evidence="1">
    <location>
        <begin position="557"/>
        <end position="572"/>
    </location>
</feature>
<feature type="compositionally biased region" description="Polar residues" evidence="1">
    <location>
        <begin position="1254"/>
        <end position="1265"/>
    </location>
</feature>
<feature type="compositionally biased region" description="Pro residues" evidence="1">
    <location>
        <begin position="1159"/>
        <end position="1176"/>
    </location>
</feature>
<feature type="region of interest" description="Disordered" evidence="1">
    <location>
        <begin position="1"/>
        <end position="519"/>
    </location>
</feature>
<feature type="compositionally biased region" description="Low complexity" evidence="1">
    <location>
        <begin position="1057"/>
        <end position="1103"/>
    </location>
</feature>
<feature type="region of interest" description="Disordered" evidence="1">
    <location>
        <begin position="1381"/>
        <end position="1413"/>
    </location>
</feature>
<feature type="region of interest" description="Disordered" evidence="1">
    <location>
        <begin position="1476"/>
        <end position="1505"/>
    </location>
</feature>
<feature type="compositionally biased region" description="Low complexity" evidence="1">
    <location>
        <begin position="250"/>
        <end position="269"/>
    </location>
</feature>
<feature type="region of interest" description="Disordered" evidence="1">
    <location>
        <begin position="1609"/>
        <end position="1699"/>
    </location>
</feature>
<organism evidence="2 3">
    <name type="scientific">Ascobolus immersus RN42</name>
    <dbReference type="NCBI Taxonomy" id="1160509"/>
    <lineage>
        <taxon>Eukaryota</taxon>
        <taxon>Fungi</taxon>
        <taxon>Dikarya</taxon>
        <taxon>Ascomycota</taxon>
        <taxon>Pezizomycotina</taxon>
        <taxon>Pezizomycetes</taxon>
        <taxon>Pezizales</taxon>
        <taxon>Ascobolaceae</taxon>
        <taxon>Ascobolus</taxon>
    </lineage>
</organism>
<dbReference type="EMBL" id="ML119648">
    <property type="protein sequence ID" value="RPA86765.1"/>
    <property type="molecule type" value="Genomic_DNA"/>
</dbReference>
<feature type="compositionally biased region" description="Polar residues" evidence="1">
    <location>
        <begin position="1495"/>
        <end position="1505"/>
    </location>
</feature>
<feature type="compositionally biased region" description="Low complexity" evidence="1">
    <location>
        <begin position="578"/>
        <end position="590"/>
    </location>
</feature>
<feature type="compositionally biased region" description="Low complexity" evidence="1">
    <location>
        <begin position="819"/>
        <end position="876"/>
    </location>
</feature>
<feature type="compositionally biased region" description="Polar residues" evidence="1">
    <location>
        <begin position="886"/>
        <end position="897"/>
    </location>
</feature>
<dbReference type="STRING" id="1160509.A0A3N4IKU2"/>
<evidence type="ECO:0000256" key="1">
    <source>
        <dbReference type="SAM" id="MobiDB-lite"/>
    </source>
</evidence>
<feature type="region of interest" description="Disordered" evidence="1">
    <location>
        <begin position="1253"/>
        <end position="1280"/>
    </location>
</feature>
<feature type="compositionally biased region" description="Polar residues" evidence="1">
    <location>
        <begin position="23"/>
        <end position="33"/>
    </location>
</feature>
<feature type="compositionally biased region" description="Polar residues" evidence="1">
    <location>
        <begin position="1675"/>
        <end position="1688"/>
    </location>
</feature>
<evidence type="ECO:0000313" key="3">
    <source>
        <dbReference type="Proteomes" id="UP000275078"/>
    </source>
</evidence>
<feature type="region of interest" description="Disordered" evidence="1">
    <location>
        <begin position="555"/>
        <end position="595"/>
    </location>
</feature>
<feature type="compositionally biased region" description="Polar residues" evidence="1">
    <location>
        <begin position="795"/>
        <end position="818"/>
    </location>
</feature>
<feature type="compositionally biased region" description="Pro residues" evidence="1">
    <location>
        <begin position="653"/>
        <end position="664"/>
    </location>
</feature>
<feature type="compositionally biased region" description="Low complexity" evidence="1">
    <location>
        <begin position="774"/>
        <end position="794"/>
    </location>
</feature>
<feature type="compositionally biased region" description="Polar residues" evidence="1">
    <location>
        <begin position="196"/>
        <end position="219"/>
    </location>
</feature>
<feature type="compositionally biased region" description="Polar residues" evidence="1">
    <location>
        <begin position="1885"/>
        <end position="1898"/>
    </location>
</feature>
<feature type="region of interest" description="Disordered" evidence="1">
    <location>
        <begin position="1519"/>
        <end position="1580"/>
    </location>
</feature>
<feature type="compositionally biased region" description="Low complexity" evidence="1">
    <location>
        <begin position="369"/>
        <end position="455"/>
    </location>
</feature>
<name>A0A3N4IKU2_ASCIM</name>
<feature type="compositionally biased region" description="Polar residues" evidence="1">
    <location>
        <begin position="337"/>
        <end position="351"/>
    </location>
</feature>
<feature type="compositionally biased region" description="Basic residues" evidence="1">
    <location>
        <begin position="760"/>
        <end position="770"/>
    </location>
</feature>
<feature type="compositionally biased region" description="Polar residues" evidence="1">
    <location>
        <begin position="469"/>
        <end position="498"/>
    </location>
</feature>
<proteinExistence type="predicted"/>
<evidence type="ECO:0000313" key="2">
    <source>
        <dbReference type="EMBL" id="RPA86765.1"/>
    </source>
</evidence>
<reference evidence="2 3" key="1">
    <citation type="journal article" date="2018" name="Nat. Ecol. Evol.">
        <title>Pezizomycetes genomes reveal the molecular basis of ectomycorrhizal truffle lifestyle.</title>
        <authorList>
            <person name="Murat C."/>
            <person name="Payen T."/>
            <person name="Noel B."/>
            <person name="Kuo A."/>
            <person name="Morin E."/>
            <person name="Chen J."/>
            <person name="Kohler A."/>
            <person name="Krizsan K."/>
            <person name="Balestrini R."/>
            <person name="Da Silva C."/>
            <person name="Montanini B."/>
            <person name="Hainaut M."/>
            <person name="Levati E."/>
            <person name="Barry K.W."/>
            <person name="Belfiori B."/>
            <person name="Cichocki N."/>
            <person name="Clum A."/>
            <person name="Dockter R.B."/>
            <person name="Fauchery L."/>
            <person name="Guy J."/>
            <person name="Iotti M."/>
            <person name="Le Tacon F."/>
            <person name="Lindquist E.A."/>
            <person name="Lipzen A."/>
            <person name="Malagnac F."/>
            <person name="Mello A."/>
            <person name="Molinier V."/>
            <person name="Miyauchi S."/>
            <person name="Poulain J."/>
            <person name="Riccioni C."/>
            <person name="Rubini A."/>
            <person name="Sitrit Y."/>
            <person name="Splivallo R."/>
            <person name="Traeger S."/>
            <person name="Wang M."/>
            <person name="Zifcakova L."/>
            <person name="Wipf D."/>
            <person name="Zambonelli A."/>
            <person name="Paolocci F."/>
            <person name="Nowrousian M."/>
            <person name="Ottonello S."/>
            <person name="Baldrian P."/>
            <person name="Spatafora J.W."/>
            <person name="Henrissat B."/>
            <person name="Nagy L.G."/>
            <person name="Aury J.M."/>
            <person name="Wincker P."/>
            <person name="Grigoriev I.V."/>
            <person name="Bonfante P."/>
            <person name="Martin F.M."/>
        </authorList>
    </citation>
    <scope>NUCLEOTIDE SEQUENCE [LARGE SCALE GENOMIC DNA]</scope>
    <source>
        <strain evidence="2 3">RN42</strain>
    </source>
</reference>
<feature type="compositionally biased region" description="Polar residues" evidence="1">
    <location>
        <begin position="270"/>
        <end position="282"/>
    </location>
</feature>
<feature type="compositionally biased region" description="Low complexity" evidence="1">
    <location>
        <begin position="1111"/>
        <end position="1137"/>
    </location>
</feature>
<feature type="compositionally biased region" description="Polar residues" evidence="1">
    <location>
        <begin position="905"/>
        <end position="923"/>
    </location>
</feature>
<feature type="compositionally biased region" description="Polar residues" evidence="1">
    <location>
        <begin position="82"/>
        <end position="142"/>
    </location>
</feature>
<feature type="compositionally biased region" description="Low complexity" evidence="1">
    <location>
        <begin position="974"/>
        <end position="1016"/>
    </location>
</feature>
<feature type="compositionally biased region" description="Low complexity" evidence="1">
    <location>
        <begin position="665"/>
        <end position="679"/>
    </location>
</feature>
<feature type="region of interest" description="Disordered" evidence="1">
    <location>
        <begin position="629"/>
        <end position="928"/>
    </location>
</feature>
<protein>
    <submittedName>
        <fullName evidence="2">Uncharacterized protein</fullName>
    </submittedName>
</protein>
<feature type="compositionally biased region" description="Low complexity" evidence="1">
    <location>
        <begin position="1689"/>
        <end position="1699"/>
    </location>
</feature>
<accession>A0A3N4IKU2</accession>
<keyword evidence="3" id="KW-1185">Reference proteome</keyword>
<dbReference type="Proteomes" id="UP000275078">
    <property type="component" value="Unassembled WGS sequence"/>
</dbReference>
<feature type="region of interest" description="Disordered" evidence="1">
    <location>
        <begin position="1885"/>
        <end position="1917"/>
    </location>
</feature>
<feature type="compositionally biased region" description="Polar residues" evidence="1">
    <location>
        <begin position="176"/>
        <end position="187"/>
    </location>
</feature>
<feature type="region of interest" description="Disordered" evidence="1">
    <location>
        <begin position="1739"/>
        <end position="1760"/>
    </location>
</feature>
<feature type="compositionally biased region" description="Polar residues" evidence="1">
    <location>
        <begin position="1524"/>
        <end position="1537"/>
    </location>
</feature>
<feature type="compositionally biased region" description="Polar residues" evidence="1">
    <location>
        <begin position="709"/>
        <end position="718"/>
    </location>
</feature>
<gene>
    <name evidence="2" type="ORF">BJ508DRAFT_119920</name>
</gene>